<evidence type="ECO:0000313" key="10">
    <source>
        <dbReference type="Proteomes" id="UP000006906"/>
    </source>
</evidence>
<sequence length="432" mass="43314">MKLDEECRRESPSSVATVKHWVRSNVPLFARELLAGGAAGAIAKTCVAPLERTKILLMTGKAQSDALGTLRALVAAEGLAGLFRGNGASCLRIVPYAAIHFSAYEFYRRQLQECLAPTATAQQPAAQQHTGGSPAELGGTGAAAAPAATPGSRGRGLVRPAAAGARRGGEEGSSELRPSGDDVEQVGSPALTSSIDASTSTHHTGRPPASPAPPGPTPAPEATPAPAASPVAPAAASARATRLGPGWDLLAGSAAGATAVLLTYPLDIIRTRLAWATEIGAPGSTGPGSAAAAAGGGSVAGGGGGHRIAAMLVHTYTHEGVAGLYRGLAPTLYGILPYAGLKFYVYASLKNWYKDSISASSSGAAGGASKGSSASGGAGERLPLPVMLAFGGVSGLLAQTVTYPLDVVRRRMQVAGSSSSSRCYSQGSSKRL</sequence>
<dbReference type="RefSeq" id="XP_042919256.1">
    <property type="nucleotide sequence ID" value="XM_043068922.1"/>
</dbReference>
<dbReference type="Proteomes" id="UP000006906">
    <property type="component" value="Chromosome 12"/>
</dbReference>
<evidence type="ECO:0000256" key="1">
    <source>
        <dbReference type="ARBA" id="ARBA00004141"/>
    </source>
</evidence>
<dbReference type="Gene3D" id="1.50.40.10">
    <property type="entry name" value="Mitochondrial carrier domain"/>
    <property type="match status" value="2"/>
</dbReference>
<evidence type="ECO:0000256" key="7">
    <source>
        <dbReference type="RuleBase" id="RU000488"/>
    </source>
</evidence>
<comment type="similarity">
    <text evidence="7">Belongs to the mitochondrial carrier (TC 2.A.29) family.</text>
</comment>
<dbReference type="SUPFAM" id="SSF103506">
    <property type="entry name" value="Mitochondrial carrier"/>
    <property type="match status" value="2"/>
</dbReference>
<comment type="subcellular location">
    <subcellularLocation>
        <location evidence="1">Membrane</location>
        <topology evidence="1">Multi-pass membrane protein</topology>
    </subcellularLocation>
</comment>
<dbReference type="OrthoDB" id="270584at2759"/>
<dbReference type="PROSITE" id="PS50920">
    <property type="entry name" value="SOLCAR"/>
    <property type="match status" value="2"/>
</dbReference>
<evidence type="ECO:0000256" key="2">
    <source>
        <dbReference type="ARBA" id="ARBA00022448"/>
    </source>
</evidence>
<feature type="compositionally biased region" description="Low complexity" evidence="8">
    <location>
        <begin position="142"/>
        <end position="165"/>
    </location>
</feature>
<keyword evidence="10" id="KW-1185">Reference proteome</keyword>
<name>A0A2K3D728_CHLRE</name>
<evidence type="ECO:0000256" key="4">
    <source>
        <dbReference type="ARBA" id="ARBA00022737"/>
    </source>
</evidence>
<evidence type="ECO:0008006" key="11">
    <source>
        <dbReference type="Google" id="ProtNLM"/>
    </source>
</evidence>
<protein>
    <recommendedName>
        <fullName evidence="11">Mitochondrial carrier protein</fullName>
    </recommendedName>
</protein>
<feature type="compositionally biased region" description="Low complexity" evidence="8">
    <location>
        <begin position="224"/>
        <end position="233"/>
    </location>
</feature>
<dbReference type="Pfam" id="PF00153">
    <property type="entry name" value="Mito_carr"/>
    <property type="match status" value="3"/>
</dbReference>
<dbReference type="STRING" id="3055.A0A2K3D728"/>
<dbReference type="GO" id="GO:1990559">
    <property type="term" value="P:mitochondrial coenzyme A transmembrane transport"/>
    <property type="evidence" value="ECO:0000318"/>
    <property type="project" value="GO_Central"/>
</dbReference>
<feature type="compositionally biased region" description="Polar residues" evidence="8">
    <location>
        <begin position="190"/>
        <end position="202"/>
    </location>
</feature>
<dbReference type="InterPro" id="IPR018108">
    <property type="entry name" value="MCP_transmembrane"/>
</dbReference>
<dbReference type="InterPro" id="IPR002067">
    <property type="entry name" value="MCP"/>
</dbReference>
<feature type="repeat" description="Solcar" evidence="6">
    <location>
        <begin position="243"/>
        <end position="352"/>
    </location>
</feature>
<accession>A0A2K3D728</accession>
<evidence type="ECO:0000256" key="5">
    <source>
        <dbReference type="ARBA" id="ARBA00023136"/>
    </source>
</evidence>
<dbReference type="Gramene" id="PNW76335">
    <property type="protein sequence ID" value="PNW76335"/>
    <property type="gene ID" value="CHLRE_12g548152v5"/>
</dbReference>
<feature type="repeat" description="Solcar" evidence="6">
    <location>
        <begin position="27"/>
        <end position="110"/>
    </location>
</feature>
<evidence type="ECO:0000256" key="3">
    <source>
        <dbReference type="ARBA" id="ARBA00022692"/>
    </source>
</evidence>
<evidence type="ECO:0000256" key="8">
    <source>
        <dbReference type="SAM" id="MobiDB-lite"/>
    </source>
</evidence>
<keyword evidence="4" id="KW-0677">Repeat</keyword>
<dbReference type="EMBL" id="CM008973">
    <property type="protein sequence ID" value="PNW76335.1"/>
    <property type="molecule type" value="Genomic_DNA"/>
</dbReference>
<gene>
    <name evidence="9" type="ORF">CHLRE_12g548152v5</name>
</gene>
<evidence type="ECO:0000313" key="9">
    <source>
        <dbReference type="EMBL" id="PNW76335.1"/>
    </source>
</evidence>
<keyword evidence="3 6" id="KW-0812">Transmembrane</keyword>
<proteinExistence type="inferred from homology"/>
<keyword evidence="2 7" id="KW-0813">Transport</keyword>
<dbReference type="KEGG" id="cre:CHLRE_12g548152v5"/>
<evidence type="ECO:0000256" key="6">
    <source>
        <dbReference type="PROSITE-ProRule" id="PRU00282"/>
    </source>
</evidence>
<dbReference type="PRINTS" id="PR00926">
    <property type="entry name" value="MITOCARRIER"/>
</dbReference>
<dbReference type="InterPro" id="IPR023395">
    <property type="entry name" value="MCP_dom_sf"/>
</dbReference>
<feature type="compositionally biased region" description="Pro residues" evidence="8">
    <location>
        <begin position="208"/>
        <end position="223"/>
    </location>
</feature>
<dbReference type="GO" id="GO:0015228">
    <property type="term" value="F:coenzyme A transmembrane transporter activity"/>
    <property type="evidence" value="ECO:0000318"/>
    <property type="project" value="GO_Central"/>
</dbReference>
<dbReference type="InParanoid" id="A0A2K3D728"/>
<dbReference type="PANTHER" id="PTHR24089">
    <property type="entry name" value="SOLUTE CARRIER FAMILY 25"/>
    <property type="match status" value="1"/>
</dbReference>
<dbReference type="GO" id="GO:0005743">
    <property type="term" value="C:mitochondrial inner membrane"/>
    <property type="evidence" value="ECO:0000318"/>
    <property type="project" value="GO_Central"/>
</dbReference>
<organism evidence="9 10">
    <name type="scientific">Chlamydomonas reinhardtii</name>
    <name type="common">Chlamydomonas smithii</name>
    <dbReference type="NCBI Taxonomy" id="3055"/>
    <lineage>
        <taxon>Eukaryota</taxon>
        <taxon>Viridiplantae</taxon>
        <taxon>Chlorophyta</taxon>
        <taxon>core chlorophytes</taxon>
        <taxon>Chlorophyceae</taxon>
        <taxon>CS clade</taxon>
        <taxon>Chlamydomonadales</taxon>
        <taxon>Chlamydomonadaceae</taxon>
        <taxon>Chlamydomonas</taxon>
    </lineage>
</organism>
<reference evidence="9 10" key="1">
    <citation type="journal article" date="2007" name="Science">
        <title>The Chlamydomonas genome reveals the evolution of key animal and plant functions.</title>
        <authorList>
            <person name="Merchant S.S."/>
            <person name="Prochnik S.E."/>
            <person name="Vallon O."/>
            <person name="Harris E.H."/>
            <person name="Karpowicz S.J."/>
            <person name="Witman G.B."/>
            <person name="Terry A."/>
            <person name="Salamov A."/>
            <person name="Fritz-Laylin L.K."/>
            <person name="Marechal-Drouard L."/>
            <person name="Marshall W.F."/>
            <person name="Qu L.H."/>
            <person name="Nelson D.R."/>
            <person name="Sanderfoot A.A."/>
            <person name="Spalding M.H."/>
            <person name="Kapitonov V.V."/>
            <person name="Ren Q."/>
            <person name="Ferris P."/>
            <person name="Lindquist E."/>
            <person name="Shapiro H."/>
            <person name="Lucas S.M."/>
            <person name="Grimwood J."/>
            <person name="Schmutz J."/>
            <person name="Cardol P."/>
            <person name="Cerutti H."/>
            <person name="Chanfreau G."/>
            <person name="Chen C.L."/>
            <person name="Cognat V."/>
            <person name="Croft M.T."/>
            <person name="Dent R."/>
            <person name="Dutcher S."/>
            <person name="Fernandez E."/>
            <person name="Fukuzawa H."/>
            <person name="Gonzalez-Ballester D."/>
            <person name="Gonzalez-Halphen D."/>
            <person name="Hallmann A."/>
            <person name="Hanikenne M."/>
            <person name="Hippler M."/>
            <person name="Inwood W."/>
            <person name="Jabbari K."/>
            <person name="Kalanon M."/>
            <person name="Kuras R."/>
            <person name="Lefebvre P.A."/>
            <person name="Lemaire S.D."/>
            <person name="Lobanov A.V."/>
            <person name="Lohr M."/>
            <person name="Manuell A."/>
            <person name="Meier I."/>
            <person name="Mets L."/>
            <person name="Mittag M."/>
            <person name="Mittelmeier T."/>
            <person name="Moroney J.V."/>
            <person name="Moseley J."/>
            <person name="Napoli C."/>
            <person name="Nedelcu A.M."/>
            <person name="Niyogi K."/>
            <person name="Novoselov S.V."/>
            <person name="Paulsen I.T."/>
            <person name="Pazour G."/>
            <person name="Purton S."/>
            <person name="Ral J.P."/>
            <person name="Riano-Pachon D.M."/>
            <person name="Riekhof W."/>
            <person name="Rymarquis L."/>
            <person name="Schroda M."/>
            <person name="Stern D."/>
            <person name="Umen J."/>
            <person name="Willows R."/>
            <person name="Wilson N."/>
            <person name="Zimmer S.L."/>
            <person name="Allmer J."/>
            <person name="Balk J."/>
            <person name="Bisova K."/>
            <person name="Chen C.J."/>
            <person name="Elias M."/>
            <person name="Gendler K."/>
            <person name="Hauser C."/>
            <person name="Lamb M.R."/>
            <person name="Ledford H."/>
            <person name="Long J.C."/>
            <person name="Minagawa J."/>
            <person name="Page M.D."/>
            <person name="Pan J."/>
            <person name="Pootakham W."/>
            <person name="Roje S."/>
            <person name="Rose A."/>
            <person name="Stahlberg E."/>
            <person name="Terauchi A.M."/>
            <person name="Yang P."/>
            <person name="Ball S."/>
            <person name="Bowler C."/>
            <person name="Dieckmann C.L."/>
            <person name="Gladyshev V.N."/>
            <person name="Green P."/>
            <person name="Jorgensen R."/>
            <person name="Mayfield S."/>
            <person name="Mueller-Roeber B."/>
            <person name="Rajamani S."/>
            <person name="Sayre R.T."/>
            <person name="Brokstein P."/>
            <person name="Dubchak I."/>
            <person name="Goodstein D."/>
            <person name="Hornick L."/>
            <person name="Huang Y.W."/>
            <person name="Jhaveri J."/>
            <person name="Luo Y."/>
            <person name="Martinez D."/>
            <person name="Ngau W.C."/>
            <person name="Otillar B."/>
            <person name="Poliakov A."/>
            <person name="Porter A."/>
            <person name="Szajkowski L."/>
            <person name="Werner G."/>
            <person name="Zhou K."/>
            <person name="Grigoriev I.V."/>
            <person name="Rokhsar D.S."/>
            <person name="Grossman A.R."/>
        </authorList>
    </citation>
    <scope>NUCLEOTIDE SEQUENCE [LARGE SCALE GENOMIC DNA]</scope>
    <source>
        <strain evidence="10">CC-503</strain>
    </source>
</reference>
<keyword evidence="5 6" id="KW-0472">Membrane</keyword>
<feature type="region of interest" description="Disordered" evidence="8">
    <location>
        <begin position="122"/>
        <end position="233"/>
    </location>
</feature>
<dbReference type="GeneID" id="5728588"/>
<dbReference type="AlphaFoldDB" id="A0A2K3D728"/>